<name>A0A5B7I3F3_PORTR</name>
<comment type="caution">
    <text evidence="2">The sequence shown here is derived from an EMBL/GenBank/DDBJ whole genome shotgun (WGS) entry which is preliminary data.</text>
</comment>
<accession>A0A5B7I3F3</accession>
<reference evidence="2 3" key="1">
    <citation type="submission" date="2019-05" db="EMBL/GenBank/DDBJ databases">
        <title>Another draft genome of Portunus trituberculatus and its Hox gene families provides insights of decapod evolution.</title>
        <authorList>
            <person name="Jeong J.-H."/>
            <person name="Song I."/>
            <person name="Kim S."/>
            <person name="Choi T."/>
            <person name="Kim D."/>
            <person name="Ryu S."/>
            <person name="Kim W."/>
        </authorList>
    </citation>
    <scope>NUCLEOTIDE SEQUENCE [LARGE SCALE GENOMIC DNA]</scope>
    <source>
        <tissue evidence="2">Muscle</tissue>
    </source>
</reference>
<dbReference type="AlphaFoldDB" id="A0A5B7I3F3"/>
<proteinExistence type="predicted"/>
<evidence type="ECO:0000313" key="3">
    <source>
        <dbReference type="Proteomes" id="UP000324222"/>
    </source>
</evidence>
<organism evidence="2 3">
    <name type="scientific">Portunus trituberculatus</name>
    <name type="common">Swimming crab</name>
    <name type="synonym">Neptunus trituberculatus</name>
    <dbReference type="NCBI Taxonomy" id="210409"/>
    <lineage>
        <taxon>Eukaryota</taxon>
        <taxon>Metazoa</taxon>
        <taxon>Ecdysozoa</taxon>
        <taxon>Arthropoda</taxon>
        <taxon>Crustacea</taxon>
        <taxon>Multicrustacea</taxon>
        <taxon>Malacostraca</taxon>
        <taxon>Eumalacostraca</taxon>
        <taxon>Eucarida</taxon>
        <taxon>Decapoda</taxon>
        <taxon>Pleocyemata</taxon>
        <taxon>Brachyura</taxon>
        <taxon>Eubrachyura</taxon>
        <taxon>Portunoidea</taxon>
        <taxon>Portunidae</taxon>
        <taxon>Portuninae</taxon>
        <taxon>Portunus</taxon>
    </lineage>
</organism>
<feature type="region of interest" description="Disordered" evidence="1">
    <location>
        <begin position="1"/>
        <end position="70"/>
    </location>
</feature>
<gene>
    <name evidence="2" type="ORF">E2C01_073592</name>
</gene>
<protein>
    <submittedName>
        <fullName evidence="2">Uncharacterized protein</fullName>
    </submittedName>
</protein>
<dbReference type="Proteomes" id="UP000324222">
    <property type="component" value="Unassembled WGS sequence"/>
</dbReference>
<sequence length="70" mass="7668">MAAPTRPTRHSLRPDGNLSHLGQNPNFRERLAIGFCGSAGTDGPPGHHKRNWDIQSSNANDKRLQGPAKR</sequence>
<evidence type="ECO:0000313" key="2">
    <source>
        <dbReference type="EMBL" id="MPC79080.1"/>
    </source>
</evidence>
<evidence type="ECO:0000256" key="1">
    <source>
        <dbReference type="SAM" id="MobiDB-lite"/>
    </source>
</evidence>
<dbReference type="EMBL" id="VSRR010050182">
    <property type="protein sequence ID" value="MPC79080.1"/>
    <property type="molecule type" value="Genomic_DNA"/>
</dbReference>
<keyword evidence="3" id="KW-1185">Reference proteome</keyword>